<dbReference type="Proteomes" id="UP000000238">
    <property type="component" value="Chromosome"/>
</dbReference>
<dbReference type="HOGENOM" id="CLU_3382145_0_0_6"/>
<gene>
    <name evidence="1" type="ordered locus">HCH_06002</name>
</gene>
<reference evidence="1 2" key="1">
    <citation type="journal article" date="2005" name="Nucleic Acids Res.">
        <title>Genomic blueprint of Hahella chejuensis, a marine microbe producing an algicidal agent.</title>
        <authorList>
            <person name="Jeong H."/>
            <person name="Yim J.H."/>
            <person name="Lee C."/>
            <person name="Choi S.-H."/>
            <person name="Park Y.K."/>
            <person name="Yoon S.H."/>
            <person name="Hur C.-G."/>
            <person name="Kang H.-Y."/>
            <person name="Kim D."/>
            <person name="Lee H.H."/>
            <person name="Park K.H."/>
            <person name="Park S.-H."/>
            <person name="Park H.-S."/>
            <person name="Lee H.K."/>
            <person name="Oh T.K."/>
            <person name="Kim J.F."/>
        </authorList>
    </citation>
    <scope>NUCLEOTIDE SEQUENCE [LARGE SCALE GENOMIC DNA]</scope>
    <source>
        <strain evidence="1 2">KCTC 2396</strain>
    </source>
</reference>
<dbReference type="AlphaFoldDB" id="Q2S9M2"/>
<evidence type="ECO:0000313" key="1">
    <source>
        <dbReference type="EMBL" id="ABC32652.1"/>
    </source>
</evidence>
<keyword evidence="2" id="KW-1185">Reference proteome</keyword>
<dbReference type="EMBL" id="CP000155">
    <property type="protein sequence ID" value="ABC32652.1"/>
    <property type="molecule type" value="Genomic_DNA"/>
</dbReference>
<dbReference type="STRING" id="349521.HCH_06002"/>
<proteinExistence type="predicted"/>
<evidence type="ECO:0000313" key="2">
    <source>
        <dbReference type="Proteomes" id="UP000000238"/>
    </source>
</evidence>
<protein>
    <submittedName>
        <fullName evidence="1">Uncharacterized protein</fullName>
    </submittedName>
</protein>
<name>Q2S9M2_HAHCH</name>
<dbReference type="KEGG" id="hch:HCH_06002"/>
<sequence length="33" mass="3679">MLLEFVPLTFYGHREGKSASISGCNQFVFLLCA</sequence>
<organism evidence="1 2">
    <name type="scientific">Hahella chejuensis (strain KCTC 2396)</name>
    <dbReference type="NCBI Taxonomy" id="349521"/>
    <lineage>
        <taxon>Bacteria</taxon>
        <taxon>Pseudomonadati</taxon>
        <taxon>Pseudomonadota</taxon>
        <taxon>Gammaproteobacteria</taxon>
        <taxon>Oceanospirillales</taxon>
        <taxon>Hahellaceae</taxon>
        <taxon>Hahella</taxon>
    </lineage>
</organism>
<accession>Q2S9M2</accession>